<evidence type="ECO:0000256" key="1">
    <source>
        <dbReference type="ARBA" id="ARBA00022737"/>
    </source>
</evidence>
<dbReference type="OrthoDB" id="9772095at2"/>
<evidence type="ECO:0000259" key="3">
    <source>
        <dbReference type="PROSITE" id="PS50853"/>
    </source>
</evidence>
<keyword evidence="1" id="KW-0677">Repeat</keyword>
<evidence type="ECO:0000313" key="4">
    <source>
        <dbReference type="EMBL" id="PYE54859.1"/>
    </source>
</evidence>
<dbReference type="CDD" id="cd00063">
    <property type="entry name" value="FN3"/>
    <property type="match status" value="2"/>
</dbReference>
<dbReference type="AlphaFoldDB" id="A0A318SKH6"/>
<dbReference type="PROSITE" id="PS50853">
    <property type="entry name" value="FN3"/>
    <property type="match status" value="3"/>
</dbReference>
<protein>
    <recommendedName>
        <fullName evidence="3">Fibronectin type-III domain-containing protein</fullName>
    </recommendedName>
</protein>
<dbReference type="InterPro" id="IPR050964">
    <property type="entry name" value="Striated_Muscle_Regulatory"/>
</dbReference>
<accession>A0A318SKH6</accession>
<dbReference type="InterPro" id="IPR036116">
    <property type="entry name" value="FN3_sf"/>
</dbReference>
<dbReference type="PANTHER" id="PTHR13817">
    <property type="entry name" value="TITIN"/>
    <property type="match status" value="1"/>
</dbReference>
<comment type="caution">
    <text evidence="4">The sequence shown here is derived from an EMBL/GenBank/DDBJ whole genome shotgun (WGS) entry which is preliminary data.</text>
</comment>
<dbReference type="Gene3D" id="2.60.40.10">
    <property type="entry name" value="Immunoglobulins"/>
    <property type="match status" value="5"/>
</dbReference>
<dbReference type="Proteomes" id="UP000248326">
    <property type="component" value="Unassembled WGS sequence"/>
</dbReference>
<feature type="domain" description="Fibronectin type-III" evidence="3">
    <location>
        <begin position="160"/>
        <end position="259"/>
    </location>
</feature>
<dbReference type="PANTHER" id="PTHR13817:SF166">
    <property type="entry name" value="NEURONAL IGCAM-RELATED"/>
    <property type="match status" value="1"/>
</dbReference>
<name>A0A318SKH6_9DEIO</name>
<dbReference type="InterPro" id="IPR013783">
    <property type="entry name" value="Ig-like_fold"/>
</dbReference>
<dbReference type="EMBL" id="QJSX01000004">
    <property type="protein sequence ID" value="PYE54859.1"/>
    <property type="molecule type" value="Genomic_DNA"/>
</dbReference>
<evidence type="ECO:0000256" key="2">
    <source>
        <dbReference type="SAM" id="MobiDB-lite"/>
    </source>
</evidence>
<keyword evidence="5" id="KW-1185">Reference proteome</keyword>
<gene>
    <name evidence="4" type="ORF">DES52_104130</name>
</gene>
<dbReference type="SMART" id="SM00060">
    <property type="entry name" value="FN3"/>
    <property type="match status" value="5"/>
</dbReference>
<feature type="domain" description="Fibronectin type-III" evidence="3">
    <location>
        <begin position="352"/>
        <end position="450"/>
    </location>
</feature>
<reference evidence="4 5" key="1">
    <citation type="submission" date="2018-06" db="EMBL/GenBank/DDBJ databases">
        <title>Genomic Encyclopedia of Type Strains, Phase IV (KMG-IV): sequencing the most valuable type-strain genomes for metagenomic binning, comparative biology and taxonomic classification.</title>
        <authorList>
            <person name="Goeker M."/>
        </authorList>
    </citation>
    <scope>NUCLEOTIDE SEQUENCE [LARGE SCALE GENOMIC DNA]</scope>
    <source>
        <strain evidence="4 5">DSM 18048</strain>
    </source>
</reference>
<feature type="region of interest" description="Disordered" evidence="2">
    <location>
        <begin position="435"/>
        <end position="454"/>
    </location>
</feature>
<proteinExistence type="predicted"/>
<sequence>MRIIILTAFLLGTTAFVQTPSGSRPLALGTRDAVILRFPVLDTGLPQGGFVVTRSGSGAERTFTVRPLNAADAAARFRVDADDFALLTNGLAALRTTSSEQRGYLLLTLLGSVLQPNLARAAGLLYDDTNLAAGTYTYTVTADGRTLGRVTARVGQDSPLPAPPQPKATFGRGSVRLTWTRGGEEVVGYRVQRSVDGGAFVEATSSLIVVSRGVTPAFDEARLDAAKTYRYRVTAVDVFGRESAASPVLAVEGADTVPLAAPVLRFVRGEQGRVMVSWQPLTDRRVREVVVLRGDKPGKLSVLARVPAGSTSYTDAAASLTRPQYYAVKASDGSRESSASPDLPAQAFNTNPPAAPANVRATGQADGVALAWTPSREDDVVGYRVYRTQIGVETPAPPTLLNGALVKEAAFKDTIAKGVRASFEYTVRAVNASGVEGAPSTPVRSRTADGTPPDAPIVLRIDAVPGKIALVFTQTPTPDLRGFDVYRAAEDDARASRIATLPPDAYGFVDPSVNGGTTYSYAVRAVDDRGNASEPSNVVSITPPAARLAAPANVRAANASGALTLTWNAVEGAVAYFVYRETNGRRVQLPDLVVGTTFREAFARGARYLVQAVDREGRTGPLSSPAAP</sequence>
<dbReference type="RefSeq" id="WP_110885977.1">
    <property type="nucleotide sequence ID" value="NZ_QJSX01000004.1"/>
</dbReference>
<feature type="domain" description="Fibronectin type-III" evidence="3">
    <location>
        <begin position="452"/>
        <end position="546"/>
    </location>
</feature>
<evidence type="ECO:0000313" key="5">
    <source>
        <dbReference type="Proteomes" id="UP000248326"/>
    </source>
</evidence>
<dbReference type="InterPro" id="IPR003961">
    <property type="entry name" value="FN3_dom"/>
</dbReference>
<organism evidence="4 5">
    <name type="scientific">Deinococcus yavapaiensis KR-236</name>
    <dbReference type="NCBI Taxonomy" id="694435"/>
    <lineage>
        <taxon>Bacteria</taxon>
        <taxon>Thermotogati</taxon>
        <taxon>Deinococcota</taxon>
        <taxon>Deinococci</taxon>
        <taxon>Deinococcales</taxon>
        <taxon>Deinococcaceae</taxon>
        <taxon>Deinococcus</taxon>
    </lineage>
</organism>
<dbReference type="SUPFAM" id="SSF49265">
    <property type="entry name" value="Fibronectin type III"/>
    <property type="match status" value="2"/>
</dbReference>